<accession>A0A7R9TTN6</accession>
<evidence type="ECO:0000256" key="1">
    <source>
        <dbReference type="SAM" id="MobiDB-lite"/>
    </source>
</evidence>
<feature type="compositionally biased region" description="Low complexity" evidence="1">
    <location>
        <begin position="7"/>
        <end position="17"/>
    </location>
</feature>
<protein>
    <recommendedName>
        <fullName evidence="3">DUF3598 domain-containing protein</fullName>
    </recommendedName>
</protein>
<name>A0A7R9TTN6_MICPS</name>
<dbReference type="EMBL" id="HBDY01012476">
    <property type="protein sequence ID" value="CAD8244893.1"/>
    <property type="molecule type" value="Transcribed_RNA"/>
</dbReference>
<feature type="compositionally biased region" description="Low complexity" evidence="1">
    <location>
        <begin position="24"/>
        <end position="37"/>
    </location>
</feature>
<dbReference type="OMA" id="DWQSQCA"/>
<evidence type="ECO:0000313" key="2">
    <source>
        <dbReference type="EMBL" id="CAD8244893.1"/>
    </source>
</evidence>
<feature type="region of interest" description="Disordered" evidence="1">
    <location>
        <begin position="1"/>
        <end position="44"/>
    </location>
</feature>
<sequence length="346" mass="36881">MATTSLTAAPFARASVRAPRRSSRSASTTTTTTTRASGENSATIAGKNSPAFVDAVSGEWEGHSVYFDAAGTPIALPRNVVPPAFAEWGVELVDWQSQCAMRADDDAKEIYARELRFLPTVGCEADASTVESAIERRVAFDDVTPAPPGDDAPGGGNGVEFGSYSAGPGSLAARDGEETTIVMEHALAFTTGSGEDAKRTRLRLRQTISPVDGAIESIVGWKEYWYEPFNDAASLCSSCGGPNKWGETLATDPAATVSGPGWRGDDWRGLSDAAVMLREGVWSDRAVLPDGGGVVYQIGWHIPDRDAVYLPPCREVETHLVSEREYDGDGNFVGAKFMKLTRPAPK</sequence>
<gene>
    <name evidence="2" type="ORF">MPUS1402_LOCUS9454</name>
</gene>
<evidence type="ECO:0008006" key="3">
    <source>
        <dbReference type="Google" id="ProtNLM"/>
    </source>
</evidence>
<proteinExistence type="predicted"/>
<feature type="region of interest" description="Disordered" evidence="1">
    <location>
        <begin position="141"/>
        <end position="163"/>
    </location>
</feature>
<dbReference type="AlphaFoldDB" id="A0A7R9TTN6"/>
<reference evidence="2" key="1">
    <citation type="submission" date="2021-01" db="EMBL/GenBank/DDBJ databases">
        <authorList>
            <person name="Corre E."/>
            <person name="Pelletier E."/>
            <person name="Niang G."/>
            <person name="Scheremetjew M."/>
            <person name="Finn R."/>
            <person name="Kale V."/>
            <person name="Holt S."/>
            <person name="Cochrane G."/>
            <person name="Meng A."/>
            <person name="Brown T."/>
            <person name="Cohen L."/>
        </authorList>
    </citation>
    <scope>NUCLEOTIDE SEQUENCE</scope>
    <source>
        <strain evidence="2">RCC1614</strain>
    </source>
</reference>
<organism evidence="2">
    <name type="scientific">Micromonas pusilla</name>
    <name type="common">Picoplanktonic green alga</name>
    <name type="synonym">Chromulina pusilla</name>
    <dbReference type="NCBI Taxonomy" id="38833"/>
    <lineage>
        <taxon>Eukaryota</taxon>
        <taxon>Viridiplantae</taxon>
        <taxon>Chlorophyta</taxon>
        <taxon>Mamiellophyceae</taxon>
        <taxon>Mamiellales</taxon>
        <taxon>Mamiellaceae</taxon>
        <taxon>Micromonas</taxon>
    </lineage>
</organism>